<dbReference type="EMBL" id="KQ459386">
    <property type="protein sequence ID" value="KPJ01171.1"/>
    <property type="molecule type" value="Genomic_DNA"/>
</dbReference>
<evidence type="ECO:0000313" key="1">
    <source>
        <dbReference type="EMBL" id="KPJ01171.1"/>
    </source>
</evidence>
<evidence type="ECO:0000313" key="2">
    <source>
        <dbReference type="Proteomes" id="UP000053268"/>
    </source>
</evidence>
<name>A0A194QCK4_PAPXU</name>
<accession>A0A194QCK4</accession>
<gene>
    <name evidence="1" type="ORF">RR46_03042</name>
</gene>
<dbReference type="Proteomes" id="UP000053268">
    <property type="component" value="Unassembled WGS sequence"/>
</dbReference>
<reference evidence="1 2" key="1">
    <citation type="journal article" date="2015" name="Nat. Commun.">
        <title>Outbred genome sequencing and CRISPR/Cas9 gene editing in butterflies.</title>
        <authorList>
            <person name="Li X."/>
            <person name="Fan D."/>
            <person name="Zhang W."/>
            <person name="Liu G."/>
            <person name="Zhang L."/>
            <person name="Zhao L."/>
            <person name="Fang X."/>
            <person name="Chen L."/>
            <person name="Dong Y."/>
            <person name="Chen Y."/>
            <person name="Ding Y."/>
            <person name="Zhao R."/>
            <person name="Feng M."/>
            <person name="Zhu Y."/>
            <person name="Feng Y."/>
            <person name="Jiang X."/>
            <person name="Zhu D."/>
            <person name="Xiang H."/>
            <person name="Feng X."/>
            <person name="Li S."/>
            <person name="Wang J."/>
            <person name="Zhang G."/>
            <person name="Kronforst M.R."/>
            <person name="Wang W."/>
        </authorList>
    </citation>
    <scope>NUCLEOTIDE SEQUENCE [LARGE SCALE GENOMIC DNA]</scope>
    <source>
        <strain evidence="1">Ya'a_city_454_Px</strain>
        <tissue evidence="1">Whole body</tissue>
    </source>
</reference>
<proteinExistence type="predicted"/>
<protein>
    <submittedName>
        <fullName evidence="1">Uncharacterized protein</fullName>
    </submittedName>
</protein>
<sequence>MQPFSLTLSILAGGALTKMEYTIGTDNKEIGDQISTF</sequence>
<organism evidence="1 2">
    <name type="scientific">Papilio xuthus</name>
    <name type="common">Asian swallowtail butterfly</name>
    <dbReference type="NCBI Taxonomy" id="66420"/>
    <lineage>
        <taxon>Eukaryota</taxon>
        <taxon>Metazoa</taxon>
        <taxon>Ecdysozoa</taxon>
        <taxon>Arthropoda</taxon>
        <taxon>Hexapoda</taxon>
        <taxon>Insecta</taxon>
        <taxon>Pterygota</taxon>
        <taxon>Neoptera</taxon>
        <taxon>Endopterygota</taxon>
        <taxon>Lepidoptera</taxon>
        <taxon>Glossata</taxon>
        <taxon>Ditrysia</taxon>
        <taxon>Papilionoidea</taxon>
        <taxon>Papilionidae</taxon>
        <taxon>Papilioninae</taxon>
        <taxon>Papilio</taxon>
    </lineage>
</organism>
<dbReference type="AlphaFoldDB" id="A0A194QCK4"/>
<keyword evidence="2" id="KW-1185">Reference proteome</keyword>